<evidence type="ECO:0000313" key="2">
    <source>
        <dbReference type="Proteomes" id="UP001558613"/>
    </source>
</evidence>
<accession>A0ABR3M517</accession>
<reference evidence="1 2" key="1">
    <citation type="submission" date="2023-09" db="EMBL/GenBank/DDBJ databases">
        <authorList>
            <person name="Wang M."/>
        </authorList>
    </citation>
    <scope>NUCLEOTIDE SEQUENCE [LARGE SCALE GENOMIC DNA]</scope>
    <source>
        <strain evidence="1">GT-2023</strain>
        <tissue evidence="1">Liver</tissue>
    </source>
</reference>
<evidence type="ECO:0000313" key="1">
    <source>
        <dbReference type="EMBL" id="KAL1258768.1"/>
    </source>
</evidence>
<dbReference type="EMBL" id="JAYMGO010000016">
    <property type="protein sequence ID" value="KAL1258768.1"/>
    <property type="molecule type" value="Genomic_DNA"/>
</dbReference>
<sequence>MKYMKISLGAVSVGMRRCRVFDKALKPSTCVMIGRAGGAALNTTGAFQSDKMEQYCSAPLQTFSRFEHM</sequence>
<dbReference type="Proteomes" id="UP001558613">
    <property type="component" value="Unassembled WGS sequence"/>
</dbReference>
<comment type="caution">
    <text evidence="1">The sequence shown here is derived from an EMBL/GenBank/DDBJ whole genome shotgun (WGS) entry which is preliminary data.</text>
</comment>
<gene>
    <name evidence="1" type="ORF">QQF64_009345</name>
</gene>
<organism evidence="1 2">
    <name type="scientific">Cirrhinus molitorella</name>
    <name type="common">mud carp</name>
    <dbReference type="NCBI Taxonomy" id="172907"/>
    <lineage>
        <taxon>Eukaryota</taxon>
        <taxon>Metazoa</taxon>
        <taxon>Chordata</taxon>
        <taxon>Craniata</taxon>
        <taxon>Vertebrata</taxon>
        <taxon>Euteleostomi</taxon>
        <taxon>Actinopterygii</taxon>
        <taxon>Neopterygii</taxon>
        <taxon>Teleostei</taxon>
        <taxon>Ostariophysi</taxon>
        <taxon>Cypriniformes</taxon>
        <taxon>Cyprinidae</taxon>
        <taxon>Labeoninae</taxon>
        <taxon>Labeonini</taxon>
        <taxon>Cirrhinus</taxon>
    </lineage>
</organism>
<keyword evidence="2" id="KW-1185">Reference proteome</keyword>
<protein>
    <submittedName>
        <fullName evidence="1">Uncharacterized protein</fullName>
    </submittedName>
</protein>
<name>A0ABR3M517_9TELE</name>
<proteinExistence type="predicted"/>